<feature type="compositionally biased region" description="Basic and acidic residues" evidence="2">
    <location>
        <begin position="418"/>
        <end position="430"/>
    </location>
</feature>
<reference evidence="4" key="3">
    <citation type="submission" date="2025-08" db="UniProtKB">
        <authorList>
            <consortium name="Ensembl"/>
        </authorList>
    </citation>
    <scope>IDENTIFICATION</scope>
</reference>
<dbReference type="AlphaFoldDB" id="A0A3P8Z7I7"/>
<dbReference type="Bgee" id="ENSELUG00000023432">
    <property type="expression patterns" value="Expressed in nose and 4 other cell types or tissues"/>
</dbReference>
<feature type="region of interest" description="Disordered" evidence="2">
    <location>
        <begin position="568"/>
        <end position="608"/>
    </location>
</feature>
<evidence type="ECO:0000259" key="3">
    <source>
        <dbReference type="Pfam" id="PF07894"/>
    </source>
</evidence>
<keyword evidence="5" id="KW-1185">Reference proteome</keyword>
<dbReference type="OrthoDB" id="8943940at2759"/>
<sequence length="608" mass="69016">MSNSQEQSLDEDVIILPVSASSPNYHHCEGERYALEGLLSSGPEDFYRRLQDECLIPFLSQEEVNLISDWVQDYQISQVQLEEMEGAEDGCSSGVQDFSTSYFPTQSDTPAPCLELGWPEKVTWMGMGKVTVHTSPHADGQPPIREIIRRLLQGATKLIAMVTDRLTDSAVIGDLHTMASQGVPVYVILNRRSIQETMNHNRLRHPNIRVRVLGGNNFFSREGKMVMGEMKDNFLLVDLETVVNGSYSFTWSDAHLHRQLVTVLTGPVVETFDREFRILFAASHPVPDNWKTGRSPIDAPLSHSEFLNVDKRPNYLPMEAIEGPPLHPPSDPLMDWVALGDVSSPVNQFKETRDMNMNIKESGQHLTAVNNKPPFQEEICPKELNYHMTTPLDEGRVQYKTYVRHYSKGDVNGSVRHSGNEMETGPKEEAEALSSIQRRDRPARREDITVDFQSDEDNSVVSSRVNCPSTFRRHVTLNRLQSESISSLNDIMKRLQPSQTYSAKLREASKTTMSDLSMSMMDLRMMNTNPSFQEKGPSVPQASYFDAFRMTPALTLMRNRSDELKTGILRPPKTFMPPTTRPRSNSFGFPWTWRRPQTDLDRGGEERM</sequence>
<dbReference type="GeneTree" id="ENSGT00940000164021"/>
<protein>
    <recommendedName>
        <fullName evidence="3">Scaffolding anchor of CK1 domain-containing protein</fullName>
    </recommendedName>
</protein>
<dbReference type="STRING" id="8010.ENSELUP00000042288"/>
<dbReference type="FunCoup" id="A0A3P8Z7I7">
    <property type="interactions" value="1"/>
</dbReference>
<dbReference type="GO" id="GO:0007165">
    <property type="term" value="P:signal transduction"/>
    <property type="evidence" value="ECO:0007669"/>
    <property type="project" value="TreeGrafter"/>
</dbReference>
<feature type="compositionally biased region" description="Basic and acidic residues" evidence="2">
    <location>
        <begin position="596"/>
        <end position="608"/>
    </location>
</feature>
<dbReference type="GO" id="GO:0019901">
    <property type="term" value="F:protein kinase binding"/>
    <property type="evidence" value="ECO:0007669"/>
    <property type="project" value="TreeGrafter"/>
</dbReference>
<dbReference type="OMA" id="FLDWEAM"/>
<dbReference type="InParanoid" id="A0A3P8Z7I7"/>
<evidence type="ECO:0000256" key="1">
    <source>
        <dbReference type="ARBA" id="ARBA00006937"/>
    </source>
</evidence>
<dbReference type="Pfam" id="PF07894">
    <property type="entry name" value="SACK1"/>
    <property type="match status" value="1"/>
</dbReference>
<dbReference type="RefSeq" id="XP_010880328.2">
    <property type="nucleotide sequence ID" value="XM_010882026.3"/>
</dbReference>
<dbReference type="InterPro" id="IPR012461">
    <property type="entry name" value="SACK1"/>
</dbReference>
<dbReference type="PANTHER" id="PTHR16181:SF29">
    <property type="entry name" value="PROTEIN FAM83A-RELATED"/>
    <property type="match status" value="1"/>
</dbReference>
<feature type="domain" description="Scaffolding anchor of CK1" evidence="3">
    <location>
        <begin position="18"/>
        <end position="285"/>
    </location>
</feature>
<dbReference type="SUPFAM" id="SSF56024">
    <property type="entry name" value="Phospholipase D/nuclease"/>
    <property type="match status" value="1"/>
</dbReference>
<evidence type="ECO:0000256" key="2">
    <source>
        <dbReference type="SAM" id="MobiDB-lite"/>
    </source>
</evidence>
<gene>
    <name evidence="4" type="primary">FAM83E</name>
</gene>
<dbReference type="Gene3D" id="3.30.870.10">
    <property type="entry name" value="Endonuclease Chain A"/>
    <property type="match status" value="1"/>
</dbReference>
<feature type="region of interest" description="Disordered" evidence="2">
    <location>
        <begin position="410"/>
        <end position="444"/>
    </location>
</feature>
<reference evidence="5" key="1">
    <citation type="journal article" date="2014" name="PLoS ONE">
        <title>The genome and linkage map of the northern pike (Esox lucius): conserved synteny revealed between the salmonid sister group and the Neoteleostei.</title>
        <authorList>
            <person name="Rondeau E.B."/>
            <person name="Minkley D.R."/>
            <person name="Leong J.S."/>
            <person name="Messmer A.M."/>
            <person name="Jantzen J.R."/>
            <person name="von Schalburg K.R."/>
            <person name="Lemon C."/>
            <person name="Bird N.H."/>
            <person name="Koop B.F."/>
        </authorList>
    </citation>
    <scope>NUCLEOTIDE SEQUENCE</scope>
</reference>
<dbReference type="Ensembl" id="ENSELUT00000036189.3">
    <property type="protein sequence ID" value="ENSELUP00000024685.2"/>
    <property type="gene ID" value="ENSELUG00000023432.3"/>
</dbReference>
<accession>A0A3P8Z7I7</accession>
<reference evidence="4" key="2">
    <citation type="submission" date="2020-02" db="EMBL/GenBank/DDBJ databases">
        <title>Esox lucius (northern pike) genome, fEsoLuc1, primary haplotype.</title>
        <authorList>
            <person name="Myers G."/>
            <person name="Karagic N."/>
            <person name="Meyer A."/>
            <person name="Pippel M."/>
            <person name="Reichard M."/>
            <person name="Winkler S."/>
            <person name="Tracey A."/>
            <person name="Sims Y."/>
            <person name="Howe K."/>
            <person name="Rhie A."/>
            <person name="Formenti G."/>
            <person name="Durbin R."/>
            <person name="Fedrigo O."/>
            <person name="Jarvis E.D."/>
        </authorList>
    </citation>
    <scope>NUCLEOTIDE SEQUENCE [LARGE SCALE GENOMIC DNA]</scope>
</reference>
<evidence type="ECO:0000313" key="4">
    <source>
        <dbReference type="Ensembl" id="ENSELUP00000024685.2"/>
    </source>
</evidence>
<organism evidence="4 5">
    <name type="scientific">Esox lucius</name>
    <name type="common">Northern pike</name>
    <dbReference type="NCBI Taxonomy" id="8010"/>
    <lineage>
        <taxon>Eukaryota</taxon>
        <taxon>Metazoa</taxon>
        <taxon>Chordata</taxon>
        <taxon>Craniata</taxon>
        <taxon>Vertebrata</taxon>
        <taxon>Euteleostomi</taxon>
        <taxon>Actinopterygii</taxon>
        <taxon>Neopterygii</taxon>
        <taxon>Teleostei</taxon>
        <taxon>Protacanthopterygii</taxon>
        <taxon>Esociformes</taxon>
        <taxon>Esocidae</taxon>
        <taxon>Esox</taxon>
    </lineage>
</organism>
<dbReference type="GeneID" id="105017417"/>
<dbReference type="PANTHER" id="PTHR16181">
    <property type="entry name" value="PROTEIN FAM83A-RELATED"/>
    <property type="match status" value="1"/>
</dbReference>
<proteinExistence type="inferred from homology"/>
<comment type="similarity">
    <text evidence="1">Belongs to the FAM83 family.</text>
</comment>
<reference evidence="4" key="4">
    <citation type="submission" date="2025-09" db="UniProtKB">
        <authorList>
            <consortium name="Ensembl"/>
        </authorList>
    </citation>
    <scope>IDENTIFICATION</scope>
</reference>
<evidence type="ECO:0000313" key="5">
    <source>
        <dbReference type="Proteomes" id="UP000265140"/>
    </source>
</evidence>
<dbReference type="Proteomes" id="UP000265140">
    <property type="component" value="Chromosome 17"/>
</dbReference>
<name>A0A3P8Z7I7_ESOLU</name>
<dbReference type="InterPro" id="IPR050944">
    <property type="entry name" value="FAM83"/>
</dbReference>